<evidence type="ECO:0000256" key="7">
    <source>
        <dbReference type="ARBA" id="ARBA00023033"/>
    </source>
</evidence>
<organism evidence="9 10">
    <name type="scientific">Streptomyces nymphaeiformis</name>
    <dbReference type="NCBI Taxonomy" id="2663842"/>
    <lineage>
        <taxon>Bacteria</taxon>
        <taxon>Bacillati</taxon>
        <taxon>Actinomycetota</taxon>
        <taxon>Actinomycetes</taxon>
        <taxon>Kitasatosporales</taxon>
        <taxon>Streptomycetaceae</taxon>
        <taxon>Streptomyces</taxon>
    </lineage>
</organism>
<evidence type="ECO:0000256" key="4">
    <source>
        <dbReference type="ARBA" id="ARBA00022827"/>
    </source>
</evidence>
<evidence type="ECO:0000256" key="8">
    <source>
        <dbReference type="SAM" id="MobiDB-lite"/>
    </source>
</evidence>
<comment type="caution">
    <text evidence="9">The sequence shown here is derived from an EMBL/GenBank/DDBJ whole genome shotgun (WGS) entry which is preliminary data.</text>
</comment>
<dbReference type="Pfam" id="PF00743">
    <property type="entry name" value="FMO-like"/>
    <property type="match status" value="1"/>
</dbReference>
<sequence>MNDSNTESPDVVDVVVVGAGVTGLYAVHRLRGLGHSVRGFERGDDVGGVWYWNRYPGARCDVESVDYSYSFDEELQQEWDWSEKYATQPEIVRYLRHVADRFDLRRSYSFGTSVLSAELDEETLRWTVRTDGGEVVSARYCVFAVGCLSSTHVPDIPGVGEFAGATYHTGAWPHEGVDFDGLRVGVIGTGSSGIQAVPLIAEQAAHLTVFQRSANFSIPAGNAPLDEETRRRQKAGYAERRRLSRLSGGGSPHAAHPSATFDVSPEERRAAFEERWELGGVLYSKTFPDQLTDPAANEASRAFWEEKVRALIDDPAVADLLVPTDHPIGTKRIVTDSHYYETFNRDDVTLVSLRENAIERIDATGIVLADGSRVELDAIVFATGFDAMTGAVDRVDVRGRGGRTLKDVWSGGPRTYLGLGVDGFPNLFNLTGAGSPSVMANVVLCAEQHGDWLADCLRHLDEHGYRAIEASPEAVEEWVAQCRDRAAATLFPAANSWYLGANIPGKPRVFMPFIGGFGVYGEIIADVAASGYKGFALIGP</sequence>
<dbReference type="PANTHER" id="PTHR43098">
    <property type="entry name" value="L-ORNITHINE N(5)-MONOOXYGENASE-RELATED"/>
    <property type="match status" value="1"/>
</dbReference>
<reference evidence="9 10" key="1">
    <citation type="submission" date="2020-08" db="EMBL/GenBank/DDBJ databases">
        <title>Genomic Encyclopedia of Type Strains, Phase III (KMG-III): the genomes of soil and plant-associated and newly described type strains.</title>
        <authorList>
            <person name="Whitman W."/>
        </authorList>
    </citation>
    <scope>NUCLEOTIDE SEQUENCE [LARGE SCALE GENOMIC DNA]</scope>
    <source>
        <strain evidence="9 10">SFB5A</strain>
    </source>
</reference>
<evidence type="ECO:0000256" key="5">
    <source>
        <dbReference type="ARBA" id="ARBA00022857"/>
    </source>
</evidence>
<evidence type="ECO:0000313" key="10">
    <source>
        <dbReference type="Proteomes" id="UP000582643"/>
    </source>
</evidence>
<dbReference type="InterPro" id="IPR036188">
    <property type="entry name" value="FAD/NAD-bd_sf"/>
</dbReference>
<keyword evidence="3" id="KW-0285">Flavoprotein</keyword>
<feature type="region of interest" description="Disordered" evidence="8">
    <location>
        <begin position="244"/>
        <end position="266"/>
    </location>
</feature>
<dbReference type="SUPFAM" id="SSF51905">
    <property type="entry name" value="FAD/NAD(P)-binding domain"/>
    <property type="match status" value="2"/>
</dbReference>
<evidence type="ECO:0000256" key="6">
    <source>
        <dbReference type="ARBA" id="ARBA00023002"/>
    </source>
</evidence>
<dbReference type="GO" id="GO:0018667">
    <property type="term" value="F:cyclohexanone monooxygenase activity"/>
    <property type="evidence" value="ECO:0007669"/>
    <property type="project" value="UniProtKB-EC"/>
</dbReference>
<protein>
    <submittedName>
        <fullName evidence="9">Cyclohexanone monooxygenase</fullName>
        <ecNumber evidence="9">1.14.13.22</ecNumber>
    </submittedName>
</protein>
<evidence type="ECO:0000256" key="1">
    <source>
        <dbReference type="ARBA" id="ARBA00001974"/>
    </source>
</evidence>
<dbReference type="EC" id="1.14.13.22" evidence="9"/>
<dbReference type="InterPro" id="IPR020946">
    <property type="entry name" value="Flavin_mOase-like"/>
</dbReference>
<name>A0A7W7XAY7_9ACTN</name>
<dbReference type="RefSeq" id="WP_116157237.1">
    <property type="nucleotide sequence ID" value="NZ_JACHJY010000002.1"/>
</dbReference>
<evidence type="ECO:0000256" key="3">
    <source>
        <dbReference type="ARBA" id="ARBA00022630"/>
    </source>
</evidence>
<dbReference type="GO" id="GO:0050661">
    <property type="term" value="F:NADP binding"/>
    <property type="evidence" value="ECO:0007669"/>
    <property type="project" value="InterPro"/>
</dbReference>
<dbReference type="Proteomes" id="UP000582643">
    <property type="component" value="Unassembled WGS sequence"/>
</dbReference>
<gene>
    <name evidence="9" type="ORF">GGE06_001566</name>
</gene>
<dbReference type="EMBL" id="JACHJY010000002">
    <property type="protein sequence ID" value="MBB4980658.1"/>
    <property type="molecule type" value="Genomic_DNA"/>
</dbReference>
<dbReference type="InterPro" id="IPR050775">
    <property type="entry name" value="FAD-binding_Monooxygenases"/>
</dbReference>
<keyword evidence="10" id="KW-1185">Reference proteome</keyword>
<dbReference type="AlphaFoldDB" id="A0A7W7XAY7"/>
<comment type="cofactor">
    <cofactor evidence="1">
        <name>FAD</name>
        <dbReference type="ChEBI" id="CHEBI:57692"/>
    </cofactor>
</comment>
<comment type="similarity">
    <text evidence="2">Belongs to the FAD-binding monooxygenase family.</text>
</comment>
<keyword evidence="7 9" id="KW-0503">Monooxygenase</keyword>
<dbReference type="PANTHER" id="PTHR43098:SF3">
    <property type="entry name" value="L-ORNITHINE N(5)-MONOOXYGENASE-RELATED"/>
    <property type="match status" value="1"/>
</dbReference>
<accession>A0A7W7XAY7</accession>
<keyword evidence="5" id="KW-0521">NADP</keyword>
<evidence type="ECO:0000256" key="2">
    <source>
        <dbReference type="ARBA" id="ARBA00010139"/>
    </source>
</evidence>
<keyword evidence="4" id="KW-0274">FAD</keyword>
<dbReference type="GO" id="GO:0004499">
    <property type="term" value="F:N,N-dimethylaniline monooxygenase activity"/>
    <property type="evidence" value="ECO:0007669"/>
    <property type="project" value="InterPro"/>
</dbReference>
<dbReference type="GO" id="GO:0050660">
    <property type="term" value="F:flavin adenine dinucleotide binding"/>
    <property type="evidence" value="ECO:0007669"/>
    <property type="project" value="InterPro"/>
</dbReference>
<evidence type="ECO:0000313" key="9">
    <source>
        <dbReference type="EMBL" id="MBB4980658.1"/>
    </source>
</evidence>
<dbReference type="Gene3D" id="3.50.50.60">
    <property type="entry name" value="FAD/NAD(P)-binding domain"/>
    <property type="match status" value="3"/>
</dbReference>
<dbReference type="PRINTS" id="PR00411">
    <property type="entry name" value="PNDRDTASEI"/>
</dbReference>
<proteinExistence type="inferred from homology"/>
<keyword evidence="6 9" id="KW-0560">Oxidoreductase</keyword>